<reference evidence="4" key="1">
    <citation type="submission" date="2022-03" db="EMBL/GenBank/DDBJ databases">
        <title>A functionally conserved STORR gene fusion in Papaver species that diverged 16.8 million years ago.</title>
        <authorList>
            <person name="Catania T."/>
        </authorList>
    </citation>
    <scope>NUCLEOTIDE SEQUENCE</scope>
    <source>
        <strain evidence="4">S-191538</strain>
    </source>
</reference>
<feature type="region of interest" description="Disordered" evidence="1">
    <location>
        <begin position="441"/>
        <end position="465"/>
    </location>
</feature>
<dbReference type="InterPro" id="IPR055464">
    <property type="entry name" value="DUF7036"/>
</dbReference>
<dbReference type="Pfam" id="PF23041">
    <property type="entry name" value="DUF7036"/>
    <property type="match status" value="2"/>
</dbReference>
<feature type="compositionally biased region" description="Low complexity" evidence="1">
    <location>
        <begin position="317"/>
        <end position="328"/>
    </location>
</feature>
<evidence type="ECO:0000256" key="2">
    <source>
        <dbReference type="SAM" id="Phobius"/>
    </source>
</evidence>
<sequence>MGKFEEEQSLSSSEIAAIISIIPNENVDNTTCQNISKFVRFRCVIALLFSAAVFLSALFWLPPLFRYGNRADLDQNILFRGHDVVAMVKLQKPLSLLSGNISQLEFDIFEEIGVVNSTVNVILLDPSPRTNATNVVFAVDPVSKDTKISSASLSLLRASFVSLVINQSSLHLTPSLFGNDTSSFGVLKFRGGVTVIPQQSAFLLQKVQVLFNFTLNFSIHQIQENFDELKDQLKSGLHLNPYENLYVSLTNLYGSTLYPPTTVQASVLLTVGNLPPPLPRLKQLAQTITGSHARNLGLNNTVFGKVKQVSLSSVLQHSLDSSGASGSPAPSPSPLPRTTRHHHHHHHHHHHQHAQPPEQHQHPHPRRSFPVAPAPAPESNQAKPPSGCQNGHRKNKQVHLTPTVSPSYHASAPSPHVDPPAPAWHFHPTFSPLPAVVRAPVYPPSDRKPNEEPQPPDVMPEVSPSPSPISAGLLPSVRWSVALLLPLVAHLL</sequence>
<feature type="transmembrane region" description="Helical" evidence="2">
    <location>
        <begin position="43"/>
        <end position="61"/>
    </location>
</feature>
<keyword evidence="2" id="KW-0812">Transmembrane</keyword>
<protein>
    <recommendedName>
        <fullName evidence="3">DUF7036 domain-containing protein</fullName>
    </recommendedName>
</protein>
<evidence type="ECO:0000313" key="4">
    <source>
        <dbReference type="EMBL" id="MCL7028145.1"/>
    </source>
</evidence>
<keyword evidence="2" id="KW-1133">Transmembrane helix</keyword>
<evidence type="ECO:0000259" key="3">
    <source>
        <dbReference type="Pfam" id="PF23041"/>
    </source>
</evidence>
<proteinExistence type="predicted"/>
<dbReference type="EMBL" id="JAJJMA010076226">
    <property type="protein sequence ID" value="MCL7028145.1"/>
    <property type="molecule type" value="Genomic_DNA"/>
</dbReference>
<keyword evidence="2" id="KW-0472">Membrane</keyword>
<dbReference type="AlphaFoldDB" id="A0AA41UYZ8"/>
<feature type="compositionally biased region" description="Basic residues" evidence="1">
    <location>
        <begin position="338"/>
        <end position="353"/>
    </location>
</feature>
<feature type="region of interest" description="Disordered" evidence="1">
    <location>
        <begin position="317"/>
        <end position="397"/>
    </location>
</feature>
<comment type="caution">
    <text evidence="4">The sequence shown here is derived from an EMBL/GenBank/DDBJ whole genome shotgun (WGS) entry which is preliminary data.</text>
</comment>
<feature type="domain" description="DUF7036" evidence="3">
    <location>
        <begin position="88"/>
        <end position="178"/>
    </location>
</feature>
<evidence type="ECO:0000256" key="1">
    <source>
        <dbReference type="SAM" id="MobiDB-lite"/>
    </source>
</evidence>
<gene>
    <name evidence="4" type="ORF">MKW94_004836</name>
</gene>
<dbReference type="PANTHER" id="PTHR33826:SF2">
    <property type="entry name" value="HYDROXYPROLINE-RICH GLYCOPROTEIN FAMILY PROTEIN"/>
    <property type="match status" value="1"/>
</dbReference>
<evidence type="ECO:0000313" key="5">
    <source>
        <dbReference type="Proteomes" id="UP001177140"/>
    </source>
</evidence>
<accession>A0AA41UYZ8</accession>
<feature type="domain" description="DUF7036" evidence="3">
    <location>
        <begin position="212"/>
        <end position="304"/>
    </location>
</feature>
<feature type="compositionally biased region" description="Pro residues" evidence="1">
    <location>
        <begin position="452"/>
        <end position="465"/>
    </location>
</feature>
<dbReference type="PANTHER" id="PTHR33826">
    <property type="entry name" value="F20B24.21"/>
    <property type="match status" value="1"/>
</dbReference>
<feature type="compositionally biased region" description="Polar residues" evidence="1">
    <location>
        <begin position="378"/>
        <end position="389"/>
    </location>
</feature>
<organism evidence="4 5">
    <name type="scientific">Papaver nudicaule</name>
    <name type="common">Iceland poppy</name>
    <dbReference type="NCBI Taxonomy" id="74823"/>
    <lineage>
        <taxon>Eukaryota</taxon>
        <taxon>Viridiplantae</taxon>
        <taxon>Streptophyta</taxon>
        <taxon>Embryophyta</taxon>
        <taxon>Tracheophyta</taxon>
        <taxon>Spermatophyta</taxon>
        <taxon>Magnoliopsida</taxon>
        <taxon>Ranunculales</taxon>
        <taxon>Papaveraceae</taxon>
        <taxon>Papaveroideae</taxon>
        <taxon>Papaver</taxon>
    </lineage>
</organism>
<dbReference type="Proteomes" id="UP001177140">
    <property type="component" value="Unassembled WGS sequence"/>
</dbReference>
<name>A0AA41UYZ8_PAPNU</name>
<keyword evidence="5" id="KW-1185">Reference proteome</keyword>